<protein>
    <submittedName>
        <fullName evidence="9">ABC transporter permease</fullName>
    </submittedName>
</protein>
<evidence type="ECO:0000256" key="4">
    <source>
        <dbReference type="ARBA" id="ARBA00022692"/>
    </source>
</evidence>
<evidence type="ECO:0000256" key="3">
    <source>
        <dbReference type="ARBA" id="ARBA00022475"/>
    </source>
</evidence>
<dbReference type="Gene3D" id="1.10.3720.10">
    <property type="entry name" value="MetI-like"/>
    <property type="match status" value="1"/>
</dbReference>
<feature type="transmembrane region" description="Helical" evidence="7">
    <location>
        <begin position="185"/>
        <end position="205"/>
    </location>
</feature>
<keyword evidence="3" id="KW-1003">Cell membrane</keyword>
<evidence type="ECO:0000259" key="8">
    <source>
        <dbReference type="PROSITE" id="PS50928"/>
    </source>
</evidence>
<dbReference type="PANTHER" id="PTHR43163">
    <property type="entry name" value="DIPEPTIDE TRANSPORT SYSTEM PERMEASE PROTEIN DPPB-RELATED"/>
    <property type="match status" value="1"/>
</dbReference>
<keyword evidence="10" id="KW-1185">Reference proteome</keyword>
<feature type="transmembrane region" description="Helical" evidence="7">
    <location>
        <begin position="289"/>
        <end position="315"/>
    </location>
</feature>
<evidence type="ECO:0000256" key="1">
    <source>
        <dbReference type="ARBA" id="ARBA00004651"/>
    </source>
</evidence>
<keyword evidence="5 7" id="KW-1133">Transmembrane helix</keyword>
<feature type="transmembrane region" description="Helical" evidence="7">
    <location>
        <begin position="139"/>
        <end position="165"/>
    </location>
</feature>
<dbReference type="PROSITE" id="PS50928">
    <property type="entry name" value="ABC_TM1"/>
    <property type="match status" value="1"/>
</dbReference>
<comment type="similarity">
    <text evidence="7">Belongs to the binding-protein-dependent transport system permease family.</text>
</comment>
<reference evidence="9 10" key="1">
    <citation type="submission" date="2019-02" db="EMBL/GenBank/DDBJ databases">
        <title>Emended description of the genus Rhodopseudomonas and description of Rhodopseudomonas albus sp. nov., a non-phototrophic, heavy-metal-tolerant bacterium isolated from garden soil.</title>
        <authorList>
            <person name="Bao Z."/>
            <person name="Cao W.W."/>
            <person name="Sato Y."/>
            <person name="Nishizawa T."/>
            <person name="Zhao J."/>
            <person name="Guo Y."/>
            <person name="Ohta H."/>
        </authorList>
    </citation>
    <scope>NUCLEOTIDE SEQUENCE [LARGE SCALE GENOMIC DNA]</scope>
    <source>
        <strain evidence="9 10">SK50-23</strain>
    </source>
</reference>
<dbReference type="InterPro" id="IPR035906">
    <property type="entry name" value="MetI-like_sf"/>
</dbReference>
<keyword evidence="6 7" id="KW-0472">Membrane</keyword>
<feature type="transmembrane region" description="Helical" evidence="7">
    <location>
        <begin position="97"/>
        <end position="118"/>
    </location>
</feature>
<sequence length="322" mass="34832">MPRLIGWRVLKMAAMVLAIVVVNFLLIHAAPGDPASAIAGQSGQADAEFMQQLREQFGLDKPLPVQLWIYVQKVLTLDLGVSHRLQRPVLTVIFERLPATLLLTGTAFAIALSSGIALGVRAARKPGGVADTIIMGVSLFFYATPLFLVGIVLVLVFGVWLNWLPTFGMETVDVPLHGLARMADIAHHAILPVVTLAVFYSAVYVRLTRASMVEVSSHPFIKTARAKGATEGRITWVHVLRNALLPVITLAGIQAGHLIGGSVLVETVFAWPGIGSLAFEALLARDYDLLLGIFLCTSVVVLIFNLLTDLLYLAFDPRVQAL</sequence>
<dbReference type="SUPFAM" id="SSF161098">
    <property type="entry name" value="MetI-like"/>
    <property type="match status" value="1"/>
</dbReference>
<dbReference type="CDD" id="cd06261">
    <property type="entry name" value="TM_PBP2"/>
    <property type="match status" value="1"/>
</dbReference>
<dbReference type="Pfam" id="PF19300">
    <property type="entry name" value="BPD_transp_1_N"/>
    <property type="match status" value="1"/>
</dbReference>
<feature type="domain" description="ABC transmembrane type-1" evidence="8">
    <location>
        <begin position="97"/>
        <end position="312"/>
    </location>
</feature>
<dbReference type="PANTHER" id="PTHR43163:SF9">
    <property type="entry name" value="ABC TRANSPORTER PERMEASE PROTEIN"/>
    <property type="match status" value="1"/>
</dbReference>
<evidence type="ECO:0000256" key="6">
    <source>
        <dbReference type="ARBA" id="ARBA00023136"/>
    </source>
</evidence>
<proteinExistence type="inferred from homology"/>
<dbReference type="Proteomes" id="UP000682843">
    <property type="component" value="Chromosome"/>
</dbReference>
<organism evidence="9 10">
    <name type="scientific">Tardiphaga alba</name>
    <dbReference type="NCBI Taxonomy" id="340268"/>
    <lineage>
        <taxon>Bacteria</taxon>
        <taxon>Pseudomonadati</taxon>
        <taxon>Pseudomonadota</taxon>
        <taxon>Alphaproteobacteria</taxon>
        <taxon>Hyphomicrobiales</taxon>
        <taxon>Nitrobacteraceae</taxon>
        <taxon>Tardiphaga</taxon>
    </lineage>
</organism>
<evidence type="ECO:0000313" key="10">
    <source>
        <dbReference type="Proteomes" id="UP000682843"/>
    </source>
</evidence>
<dbReference type="InterPro" id="IPR000515">
    <property type="entry name" value="MetI-like"/>
</dbReference>
<dbReference type="EMBL" id="CP036498">
    <property type="protein sequence ID" value="QUS42301.1"/>
    <property type="molecule type" value="Genomic_DNA"/>
</dbReference>
<evidence type="ECO:0000256" key="2">
    <source>
        <dbReference type="ARBA" id="ARBA00022448"/>
    </source>
</evidence>
<keyword evidence="2 7" id="KW-0813">Transport</keyword>
<evidence type="ECO:0000313" key="9">
    <source>
        <dbReference type="EMBL" id="QUS42301.1"/>
    </source>
</evidence>
<name>A0ABX8AEV1_9BRAD</name>
<comment type="subcellular location">
    <subcellularLocation>
        <location evidence="1 7">Cell membrane</location>
        <topology evidence="1 7">Multi-pass membrane protein</topology>
    </subcellularLocation>
</comment>
<dbReference type="RefSeq" id="WP_211913520.1">
    <property type="nucleotide sequence ID" value="NZ_CP036498.1"/>
</dbReference>
<accession>A0ABX8AEV1</accession>
<dbReference type="InterPro" id="IPR045621">
    <property type="entry name" value="BPD_transp_1_N"/>
</dbReference>
<evidence type="ECO:0000256" key="5">
    <source>
        <dbReference type="ARBA" id="ARBA00022989"/>
    </source>
</evidence>
<evidence type="ECO:0000256" key="7">
    <source>
        <dbReference type="RuleBase" id="RU363032"/>
    </source>
</evidence>
<gene>
    <name evidence="9" type="ORF">RPMA_07225</name>
</gene>
<keyword evidence="4 7" id="KW-0812">Transmembrane</keyword>
<dbReference type="Pfam" id="PF00528">
    <property type="entry name" value="BPD_transp_1"/>
    <property type="match status" value="1"/>
</dbReference>
<feature type="transmembrane region" description="Helical" evidence="7">
    <location>
        <begin position="243"/>
        <end position="269"/>
    </location>
</feature>